<feature type="compositionally biased region" description="Basic and acidic residues" evidence="1">
    <location>
        <begin position="1902"/>
        <end position="1950"/>
    </location>
</feature>
<dbReference type="EMBL" id="HG810774">
    <property type="protein sequence ID" value="CDO66005.1"/>
    <property type="molecule type" value="Genomic_DNA"/>
</dbReference>
<feature type="compositionally biased region" description="Basic and acidic residues" evidence="1">
    <location>
        <begin position="1050"/>
        <end position="1071"/>
    </location>
</feature>
<feature type="region of interest" description="Disordered" evidence="1">
    <location>
        <begin position="757"/>
        <end position="776"/>
    </location>
</feature>
<dbReference type="GO" id="GO:0005524">
    <property type="term" value="F:ATP binding"/>
    <property type="evidence" value="ECO:0007669"/>
    <property type="project" value="InterPro"/>
</dbReference>
<feature type="compositionally biased region" description="Basic and acidic residues" evidence="1">
    <location>
        <begin position="1078"/>
        <end position="1091"/>
    </location>
</feature>
<keyword evidence="2" id="KW-0472">Membrane</keyword>
<reference evidence="4" key="2">
    <citation type="submission" date="2014-05" db="EMBL/GenBank/DDBJ databases">
        <title>The genome sequences of chimpanzee malaria parasites reveal the path to human adaptation.</title>
        <authorList>
            <person name="Otto T.D."/>
            <person name="Rayner J.C."/>
            <person name="Boehme U."/>
            <person name="Pain A."/>
            <person name="Spottiswoode N."/>
            <person name="Sanders M."/>
            <person name="Quail M."/>
            <person name="Ollomo B."/>
            <person name="Renaud F."/>
            <person name="Thomas A.W."/>
            <person name="Prugnolle F."/>
            <person name="Conway D.J."/>
            <person name="Newbold C."/>
            <person name="Berriman M."/>
        </authorList>
    </citation>
    <scope>NUCLEOTIDE SEQUENCE [LARGE SCALE GENOMIC DNA]</scope>
    <source>
        <strain evidence="4">CDC</strain>
    </source>
</reference>
<keyword evidence="2" id="KW-1133">Transmembrane helix</keyword>
<evidence type="ECO:0000313" key="5">
    <source>
        <dbReference type="Proteomes" id="UP000027581"/>
    </source>
</evidence>
<keyword evidence="2" id="KW-0812">Transmembrane</keyword>
<keyword evidence="5" id="KW-1185">Reference proteome</keyword>
<feature type="region of interest" description="Disordered" evidence="1">
    <location>
        <begin position="807"/>
        <end position="953"/>
    </location>
</feature>
<sequence length="2981" mass="350997">MNFFLFFKNIFLLNTIIFILNQYIKRKDNGFRFFIFSLKIKSSKEEFTKNVHPKATNTKEDKSAYKNEKKEIPYRNNNKRKDKNKKGNDNKKILEKGLEDTNSNIKSSTSSNSISSVSSKLSDNSNISNTFPNIKIQKLKDIHNQRNSNIKNVSTDKKNEKDNIKKNNKKIPIIYIPFNDIKNSPYIRGKLKLVYVKSFYEECQKELYEAKFQFFKNNKIYISTFAVVKNTLSENIDQTEKWVTADMKILQKNSYNISITCNDSHEKQIQDISFTKKEKDEFELMRKSLKNVINITYDHFLYNIDTFYNAKRKYLEYINFFFRNPHIKSNMDIKKNISSNITIQKDNILLKSLGSINKTKYISFRRMQRNNRIVCIALTDPKRLENRFILYNMLRDHIIENEGFKDVIIFETDDNNIYNYDSKLSKDIRILSNKFEFEILMDEHAYINKPYEYFYLNKYIPVHFELQNKGIINYDNIFSWLCEHFINNSQYKYYYPHFYLSKRSDKNDMGIRNISFYQKEDAYTFIESNKKNINKNYKSTTYGRCEKDDTYRTDKKSKLKNINRIYNTKYALSKKNPSKNRNHKNNEINNICSHKKEEKHVFNNYNISYNNMKYINKHNKFSFLELKEKLKSDNNEREDKKKKDESSEKNETHLMNNDNNNIGDDAFNSEVNNDNIGSYESNFFNEMINEISNKIENSDSYLNEEDIYWDDDIFFNTNEYIDDTSATATNNIRTDQNGDNKKDDSNKDIISIQKVNDSTEVNEPNKIDDTKKGENSTLNNIKGYITKFKDFIKNTSESYMTTKNKSIDDKISDDKSSDDKISDDKSNDKSSDDKSSDDKSSDDKNSDDKSSDDKNSDDKSSDDKSSDGIKLNEEQTSGDQNNVYDNNKYKEETISSDDALEKGKLDKSNLSDNEEKLKDDMKNNEDENLSAENVSSDENTVDDKTKEGNTTLKTAMGYFTKFKDFIQNKSENYMTTKDKSSDDKSSDDKSSDDKSSDDKSSDDKSSDDKNSDDKSSDDKSSDDKNSDDKSSDDVKLNEKQTSGDQNDLSDGNKDKEETISSDDTLEKENLDKSNMSDSEGKLDVSHVKNSEDGNLSAENVSSDEKKIYDKSKDDIFLDDKLKGNHFLDDKLKGNNFLDDKLKGENFIADNLSYNSNFYSRKKSISTDNLATVKKVSSGGYITDDKQSENGSIFTSLEDSSIDNEIGSFYQRRPEGYFSNDKMSDSDDESLPTPQTNDLLALIGKPKHEEISPSGEVLQYDTGSTHSNILDVQSEPIISERDKNFQDPTIQNNINSDSKETQSVGDDIKTYDIHENSTKSNFVIDEDKKNGKEEDLNKYTSLSFLPKKMVVGQILQEWEDMFIINWLLGDDIFCVIKLEFFDESINKKINMEYLKVLNGFTLVDNKKLPIVHTGKKELTVKANIFPYYSDIRFFYHNENIGNSVVDTYNNQIFENELKSYLLLVHHLINARNSPCRNYKNVKYFYNEDTFNLSHINFISNKMLSIMYECALQVLNWEIPYGIVKKNDNFISKFVFNNLQHKINKDIYPYGIQIKKLDINNSIDFAMDNREFIQNYVDLKYDIFLKTSSKLFTLHTLGLVHSNIRGDNFLIEYLNKENNELHIYLKNFNNIVEEGKYNNFKGSPVYMAPEKLKTYFYHIVNKFKSDVFSLGLSLSTVLIKNGFFLKSAAKRKISLSLDKYALNIIKRNPMVYLWIKSSNPFKKKRFDRSKHRSYKKVSVHIMEKLLSNKYVYKWIHNRSPSFDYAQAEKHMHLLEKQVPQQSITKESNIKINKIEHNKNVYNQNIQNKTTYDKNMQQKNEKHNITMNKKSERVNFVDACTVPSEDKKKNQDTFNLPSKKKHVYLLDKEKKDYDSTLGMNIEVSFSQLSTISDHNTKQNNVINKNDIKKNSGDIKENSGDIKKNSGDIKKNSSDKKKNSGDKKKNSGDTKKNSNDTNNNIKNGDNNIKNGDNNINNGDNNNNIEKTEPIKRKGILKKNPTDSNHENDLKDLINRIKMKFFNESWKNIKNSIVGTIMKIFSIEYEKYRPDIFDIYSLIKKDITYIKDKDDNVKNLLTILQKITEPDMVSILKQKINGSDYIMYKMVILKALLFYGYFTLYERLSYEFKIYEHQIFPLRENNEDTFETIIERCMDRFNFNEWSNLLIVQHIYNNYMSKKKYTNLYINFHILNIKPNDEKKKEMEELYDKHMTEVFKDIDYNDNVNNFLLYMKKESEDISNTLKEKKNMKTGLDNFHINYDDIYDKNDENNLSLIRKTILKLDNSVIRDMNMNLAILLNDMFWKHKNICKGVNYNHMEVKYADNTIKEFNIQNPIIDLHKPIGSIVKNLIKNDDIMISKGRTNINTLDYIIPINVHLDVILQNSLHFVYTSTLIKCAEKMDKKGIIYHRDITYNRKKETIKIKIGLSSNSYFYLNFDISYLRYHEITLKDIIYFIYRNYKSELNKSVRSNVEHISFLFFDCLLVNEYNTFFYNNSTKKLIKETSFNKLISLLYNINLNDPEYIIKSTINYYNHRKSNMPLLSLVTISHIVHEKWNEIKKQTDYILQPTINNYSDEYNEQLIDPSKLKFKNPSLNIKENINSIIMRNKYEGYQYRLVKCFDFLHKKNISYYKDQHTTNLFDQIIIPAIFVYLRNDIISKINIKLASEDIKIKFNIITDIMNLQIYENQIVTLTDFMYLIFRWLETYIPFNDRNHCTFLTDRSQIFQYDLVLRIGTGKDKIHVLYKNNEGVIKFIFQNILKNHQVNQYTSEFLMSAIKLNRLKLFFVLKDELKYIFPDIPEGLYFNLKESNYKIINCLKYLDGKNVKLLENNIYDDSYVPMKIKFMDVTVIYRIKKDNFKNIIYNFSNYEVPKHYGKQLFTPLISPINDIENKFRYLFLRDLSYYIDIPRDIKRDKDDFMVSMDSNVYNALIEKHNIYMNNYSSIIEKMITYMNVTYTEPVFIVDVVKHTVLVPKIRLILRQMKYNITS</sequence>
<dbReference type="Gene3D" id="1.10.510.10">
    <property type="entry name" value="Transferase(Phosphotransferase) domain 1"/>
    <property type="match status" value="1"/>
</dbReference>
<dbReference type="InterPro" id="IPR000719">
    <property type="entry name" value="Prot_kinase_dom"/>
</dbReference>
<feature type="region of interest" description="Disordered" evidence="1">
    <location>
        <begin position="632"/>
        <end position="668"/>
    </location>
</feature>
<dbReference type="PhylomeDB" id="A0A060S2M2"/>
<feature type="region of interest" description="Disordered" evidence="1">
    <location>
        <begin position="971"/>
        <end position="1101"/>
    </location>
</feature>
<evidence type="ECO:0000313" key="4">
    <source>
        <dbReference type="EMBL" id="CDO66005.1"/>
    </source>
</evidence>
<dbReference type="GO" id="GO:0004672">
    <property type="term" value="F:protein kinase activity"/>
    <property type="evidence" value="ECO:0007669"/>
    <property type="project" value="InterPro"/>
</dbReference>
<feature type="domain" description="Protein kinase" evidence="3">
    <location>
        <begin position="1361"/>
        <end position="1862"/>
    </location>
</feature>
<accession>A0A060S2M2</accession>
<feature type="compositionally biased region" description="Polar residues" evidence="1">
    <location>
        <begin position="653"/>
        <end position="662"/>
    </location>
</feature>
<dbReference type="VEuPathDB" id="PlasmoDB:PRCDC_1320100"/>
<evidence type="ECO:0000259" key="3">
    <source>
        <dbReference type="PROSITE" id="PS50011"/>
    </source>
</evidence>
<feature type="compositionally biased region" description="Basic and acidic residues" evidence="1">
    <location>
        <begin position="976"/>
        <end position="1038"/>
    </location>
</feature>
<proteinExistence type="predicted"/>
<gene>
    <name evidence="4" type="ORF">PRCDC_1320100</name>
</gene>
<dbReference type="InterPro" id="IPR011009">
    <property type="entry name" value="Kinase-like_dom_sf"/>
</dbReference>
<feature type="compositionally biased region" description="Polar residues" evidence="1">
    <location>
        <begin position="1039"/>
        <end position="1049"/>
    </location>
</feature>
<organism evidence="4 5">
    <name type="scientific">Plasmodium reichenowi</name>
    <dbReference type="NCBI Taxonomy" id="5854"/>
    <lineage>
        <taxon>Eukaryota</taxon>
        <taxon>Sar</taxon>
        <taxon>Alveolata</taxon>
        <taxon>Apicomplexa</taxon>
        <taxon>Aconoidasida</taxon>
        <taxon>Haemosporida</taxon>
        <taxon>Plasmodiidae</taxon>
        <taxon>Plasmodium</taxon>
        <taxon>Plasmodium (Laverania)</taxon>
    </lineage>
</organism>
<feature type="compositionally biased region" description="Low complexity" evidence="1">
    <location>
        <begin position="102"/>
        <end position="123"/>
    </location>
</feature>
<feature type="compositionally biased region" description="Basic and acidic residues" evidence="1">
    <location>
        <begin position="57"/>
        <end position="73"/>
    </location>
</feature>
<name>A0A060S2M2_PLARE</name>
<feature type="compositionally biased region" description="Basic and acidic residues" evidence="1">
    <location>
        <begin position="632"/>
        <end position="652"/>
    </location>
</feature>
<protein>
    <recommendedName>
        <fullName evidence="3">Protein kinase domain-containing protein</fullName>
    </recommendedName>
</protein>
<feature type="compositionally biased region" description="Basic and acidic residues" evidence="1">
    <location>
        <begin position="887"/>
        <end position="925"/>
    </location>
</feature>
<feature type="region of interest" description="Disordered" evidence="1">
    <location>
        <begin position="47"/>
        <end position="123"/>
    </location>
</feature>
<feature type="region of interest" description="Disordered" evidence="1">
    <location>
        <begin position="1214"/>
        <end position="1234"/>
    </location>
</feature>
<dbReference type="Proteomes" id="UP000027581">
    <property type="component" value="Unassembled WGS sequence"/>
</dbReference>
<reference evidence="4" key="1">
    <citation type="submission" date="2014-01" db="EMBL/GenBank/DDBJ databases">
        <authorList>
            <person name="Aslett M."/>
        </authorList>
    </citation>
    <scope>NUCLEOTIDE SEQUENCE</scope>
    <source>
        <strain evidence="4">CDC</strain>
    </source>
</reference>
<feature type="compositionally biased region" description="Basic and acidic residues" evidence="1">
    <location>
        <begin position="763"/>
        <end position="774"/>
    </location>
</feature>
<feature type="transmembrane region" description="Helical" evidence="2">
    <location>
        <begin position="6"/>
        <end position="24"/>
    </location>
</feature>
<dbReference type="PROSITE" id="PS50011">
    <property type="entry name" value="PROTEIN_KINASE_DOM"/>
    <property type="match status" value="1"/>
</dbReference>
<dbReference type="SUPFAM" id="SSF56112">
    <property type="entry name" value="Protein kinase-like (PK-like)"/>
    <property type="match status" value="1"/>
</dbReference>
<feature type="compositionally biased region" description="Low complexity" evidence="1">
    <location>
        <begin position="1951"/>
        <end position="1980"/>
    </location>
</feature>
<feature type="compositionally biased region" description="Basic and acidic residues" evidence="1">
    <location>
        <begin position="85"/>
        <end position="99"/>
    </location>
</feature>
<evidence type="ECO:0000256" key="1">
    <source>
        <dbReference type="SAM" id="MobiDB-lite"/>
    </source>
</evidence>
<feature type="compositionally biased region" description="Polar residues" evidence="1">
    <location>
        <begin position="874"/>
        <end position="885"/>
    </location>
</feature>
<feature type="region of interest" description="Disordered" evidence="1">
    <location>
        <begin position="1898"/>
        <end position="2000"/>
    </location>
</feature>
<dbReference type="VEuPathDB" id="PlasmoDB:PRG01_1323200"/>
<evidence type="ECO:0000256" key="2">
    <source>
        <dbReference type="SAM" id="Phobius"/>
    </source>
</evidence>
<feature type="compositionally biased region" description="Basic and acidic residues" evidence="1">
    <location>
        <begin position="807"/>
        <end position="873"/>
    </location>
</feature>